<feature type="compositionally biased region" description="Basic residues" evidence="1">
    <location>
        <begin position="21"/>
        <end position="30"/>
    </location>
</feature>
<sequence>MPGSTGGKNRLRQPEHDLFKGPRRHSGHYGKYRAIAPVYIQLANSSGARENPGHSTTSPS</sequence>
<accession>A0ABM9EHB5</accession>
<keyword evidence="3" id="KW-1185">Reference proteome</keyword>
<reference evidence="2 3" key="1">
    <citation type="submission" date="2022-03" db="EMBL/GenBank/DDBJ databases">
        <authorList>
            <person name="Brunel B."/>
        </authorList>
    </citation>
    <scope>NUCLEOTIDE SEQUENCE [LARGE SCALE GENOMIC DNA]</scope>
    <source>
        <strain evidence="2">STM5069sample</strain>
    </source>
</reference>
<gene>
    <name evidence="2" type="ORF">MES5069_70381</name>
</gene>
<comment type="caution">
    <text evidence="2">The sequence shown here is derived from an EMBL/GenBank/DDBJ whole genome shotgun (WGS) entry which is preliminary data.</text>
</comment>
<proteinExistence type="predicted"/>
<evidence type="ECO:0000313" key="3">
    <source>
        <dbReference type="Proteomes" id="UP001153050"/>
    </source>
</evidence>
<organism evidence="2 3">
    <name type="scientific">Mesorhizobium escarrei</name>
    <dbReference type="NCBI Taxonomy" id="666018"/>
    <lineage>
        <taxon>Bacteria</taxon>
        <taxon>Pseudomonadati</taxon>
        <taxon>Pseudomonadota</taxon>
        <taxon>Alphaproteobacteria</taxon>
        <taxon>Hyphomicrobiales</taxon>
        <taxon>Phyllobacteriaceae</taxon>
        <taxon>Mesorhizobium</taxon>
    </lineage>
</organism>
<evidence type="ECO:0000313" key="2">
    <source>
        <dbReference type="EMBL" id="CAH2408763.1"/>
    </source>
</evidence>
<protein>
    <submittedName>
        <fullName evidence="2">Uncharacterized protein</fullName>
    </submittedName>
</protein>
<dbReference type="Proteomes" id="UP001153050">
    <property type="component" value="Unassembled WGS sequence"/>
</dbReference>
<feature type="region of interest" description="Disordered" evidence="1">
    <location>
        <begin position="1"/>
        <end position="30"/>
    </location>
</feature>
<evidence type="ECO:0000256" key="1">
    <source>
        <dbReference type="SAM" id="MobiDB-lite"/>
    </source>
</evidence>
<name>A0ABM9EHB5_9HYPH</name>
<dbReference type="EMBL" id="CAKXZT010000168">
    <property type="protein sequence ID" value="CAH2408763.1"/>
    <property type="molecule type" value="Genomic_DNA"/>
</dbReference>